<keyword evidence="11" id="KW-0325">Glycoprotein</keyword>
<feature type="domain" description="Bulb-type lectin" evidence="17">
    <location>
        <begin position="28"/>
        <end position="168"/>
    </location>
</feature>
<keyword evidence="15" id="KW-1133">Transmembrane helix</keyword>
<evidence type="ECO:0000256" key="14">
    <source>
        <dbReference type="PROSITE-ProRule" id="PRU10141"/>
    </source>
</evidence>
<evidence type="ECO:0000256" key="9">
    <source>
        <dbReference type="ARBA" id="ARBA00022840"/>
    </source>
</evidence>
<feature type="transmembrane region" description="Helical" evidence="15">
    <location>
        <begin position="50"/>
        <end position="70"/>
    </location>
</feature>
<comment type="catalytic activity">
    <reaction evidence="13">
        <text>L-seryl-[protein] + ATP = O-phospho-L-seryl-[protein] + ADP + H(+)</text>
        <dbReference type="Rhea" id="RHEA:17989"/>
        <dbReference type="Rhea" id="RHEA-COMP:9863"/>
        <dbReference type="Rhea" id="RHEA-COMP:11604"/>
        <dbReference type="ChEBI" id="CHEBI:15378"/>
        <dbReference type="ChEBI" id="CHEBI:29999"/>
        <dbReference type="ChEBI" id="CHEBI:30616"/>
        <dbReference type="ChEBI" id="CHEBI:83421"/>
        <dbReference type="ChEBI" id="CHEBI:456216"/>
        <dbReference type="EC" id="2.7.11.1"/>
    </reaction>
</comment>
<sequence>MAYRSISFFFFFIISYCFLFNSLCYSETDTLHQGQEFKDWDELISSNKVFSMRFFSFGTMVSPYLGIFYIKEQIRDQSYSHNYQQKGPDDFSDMPVWVANKNNPIPDIYGKLIIDGNGKLSILSGGGPVFDLFSPTQLVTRNVSVTLLYSGNLVLREMHPNGSVKQVLWQSFDYPTDTLLPGMKLGVNLKTGHKWSLNSWRNYELPAEGSFKLYLNETSQMVILWKGNVHWRSGPWQNGEFDNTHIQLSGPDVRLYYVSNETEQSFTYYTRTYDSHPGLRIQLDGELTGSPLHLSIQCPSIDDNPGCAEDMLEKLKCRKDYEIGKPIEYRSLSYSYVDEHVYNESYNIYDCIRMCWSDCSCVAFTTTRNRIGCTTYGKKVYSPEVNRQEKYEADKVYYPIDYHGETDTLHQGQEFKDWDELVSSNKVFCMRFFSFGTMVSPYLGIFYNKEQIREQSYSHNYQQKGPDDFSDMPVWVANKNNPISDIYGKLIIDGNGKLSILSGGGPVFDLFSPTQLVTRNVSVTLLYSGNLVLREMHPNGSVKQVLWQSFDYPTDTLLPGMKLGVNLKTGHRWSLNSWRNIELPAEGSFKLYLDETSQMVILRQGNVHWRSGPWQNGEFDNTHIQLSGPDVRLYYVSNETEQSFTYYTRTYDSHPGLRIQLDSELTGSPLHLSIQCRPIDDNPGCAEDMLKKLKCRKAYNIGGPIEYRSLSYSYVDEHVYNESYSVYDCIRTCWSDCSCVAFKTTRNRIGCTTYGKKVYNPEVNRQETYEADKEYYYPIVYQGEAKMEKMSNNNNNSDNDKKNYNNNKALIGLIFMIATLVVLLSCYWAYKNIDFKEIAKRVKKFLMLQMRRVRHFYIYVRADNNMNTELHYFTFQSISSATNNFSSTNKLGKGGFGEVFKGKLVDGQEIAVKRLSRSSGQGVKEFKNETELIAKLQHTNLVRLIGCCVEKQEKILVYEYMPNNSLDFFLFDTTKKGLLDWNNRFVIIDGIAQGLLYLHKFSRLRIIHRDLKASNILLDDYLKPKISDFGMAKLFGINESEANTSRVVGTRGYMPPEYLIDGIISTKIDVFGFGVLLLEIISSKMNHGTYDVEHPLNLLGLAWELWSEGRGLEFMDPVLEDTCTPKDVMTCIHVGLLCVQDHAMDRPNMSEVVSMLTNENMHLPEPKQPAFFIERHETETDVEAQRRAKWRNASENDESISILVSK</sequence>
<evidence type="ECO:0000256" key="3">
    <source>
        <dbReference type="ARBA" id="ARBA00022475"/>
    </source>
</evidence>
<keyword evidence="3" id="KW-1003">Cell membrane</keyword>
<dbReference type="InterPro" id="IPR000719">
    <property type="entry name" value="Prot_kinase_dom"/>
</dbReference>
<dbReference type="PROSITE" id="PS00108">
    <property type="entry name" value="PROTEIN_KINASE_ST"/>
    <property type="match status" value="1"/>
</dbReference>
<dbReference type="AlphaFoldDB" id="A0AAD8P7P8"/>
<dbReference type="SMART" id="SM00108">
    <property type="entry name" value="B_lectin"/>
    <property type="match status" value="2"/>
</dbReference>
<evidence type="ECO:0000259" key="17">
    <source>
        <dbReference type="PROSITE" id="PS50927"/>
    </source>
</evidence>
<gene>
    <name evidence="18" type="ORF">QVD17_02359</name>
</gene>
<dbReference type="SUPFAM" id="SSF51110">
    <property type="entry name" value="alpha-D-mannose-specific plant lectins"/>
    <property type="match status" value="2"/>
</dbReference>
<comment type="subcellular location">
    <subcellularLocation>
        <location evidence="1">Cell membrane</location>
        <topology evidence="1">Single-pass type I membrane protein</topology>
    </subcellularLocation>
</comment>
<dbReference type="InterPro" id="IPR008271">
    <property type="entry name" value="Ser/Thr_kinase_AS"/>
</dbReference>
<keyword evidence="4" id="KW-0723">Serine/threonine-protein kinase</keyword>
<dbReference type="Proteomes" id="UP001229421">
    <property type="component" value="Unassembled WGS sequence"/>
</dbReference>
<dbReference type="Pfam" id="PF07714">
    <property type="entry name" value="PK_Tyr_Ser-Thr"/>
    <property type="match status" value="1"/>
</dbReference>
<dbReference type="EC" id="2.7.11.1" evidence="2"/>
<feature type="domain" description="Protein kinase" evidence="16">
    <location>
        <begin position="885"/>
        <end position="1171"/>
    </location>
</feature>
<dbReference type="SMART" id="SM00220">
    <property type="entry name" value="S_TKc"/>
    <property type="match status" value="1"/>
</dbReference>
<evidence type="ECO:0000256" key="5">
    <source>
        <dbReference type="ARBA" id="ARBA00022679"/>
    </source>
</evidence>
<dbReference type="InterPro" id="IPR011009">
    <property type="entry name" value="Kinase-like_dom_sf"/>
</dbReference>
<evidence type="ECO:0000256" key="4">
    <source>
        <dbReference type="ARBA" id="ARBA00022527"/>
    </source>
</evidence>
<keyword evidence="6" id="KW-0732">Signal</keyword>
<keyword evidence="8" id="KW-0418">Kinase</keyword>
<dbReference type="InterPro" id="IPR036426">
    <property type="entry name" value="Bulb-type_lectin_dom_sf"/>
</dbReference>
<protein>
    <recommendedName>
        <fullName evidence="2">non-specific serine/threonine protein kinase</fullName>
        <ecNumber evidence="2">2.7.11.1</ecNumber>
    </recommendedName>
</protein>
<comment type="caution">
    <text evidence="18">The sequence shown here is derived from an EMBL/GenBank/DDBJ whole genome shotgun (WGS) entry which is preliminary data.</text>
</comment>
<dbReference type="Gene3D" id="3.30.200.20">
    <property type="entry name" value="Phosphorylase Kinase, domain 1"/>
    <property type="match status" value="1"/>
</dbReference>
<comment type="catalytic activity">
    <reaction evidence="12">
        <text>L-threonyl-[protein] + ATP = O-phospho-L-threonyl-[protein] + ADP + H(+)</text>
        <dbReference type="Rhea" id="RHEA:46608"/>
        <dbReference type="Rhea" id="RHEA-COMP:11060"/>
        <dbReference type="Rhea" id="RHEA-COMP:11605"/>
        <dbReference type="ChEBI" id="CHEBI:15378"/>
        <dbReference type="ChEBI" id="CHEBI:30013"/>
        <dbReference type="ChEBI" id="CHEBI:30616"/>
        <dbReference type="ChEBI" id="CHEBI:61977"/>
        <dbReference type="ChEBI" id="CHEBI:456216"/>
        <dbReference type="EC" id="2.7.11.1"/>
    </reaction>
</comment>
<proteinExistence type="predicted"/>
<evidence type="ECO:0000256" key="8">
    <source>
        <dbReference type="ARBA" id="ARBA00022777"/>
    </source>
</evidence>
<evidence type="ECO:0000256" key="11">
    <source>
        <dbReference type="ARBA" id="ARBA00023180"/>
    </source>
</evidence>
<evidence type="ECO:0000256" key="13">
    <source>
        <dbReference type="ARBA" id="ARBA00048679"/>
    </source>
</evidence>
<dbReference type="Gene3D" id="2.90.10.10">
    <property type="entry name" value="Bulb-type lectin domain"/>
    <property type="match status" value="2"/>
</dbReference>
<accession>A0AAD8P7P8</accession>
<evidence type="ECO:0000256" key="6">
    <source>
        <dbReference type="ARBA" id="ARBA00022729"/>
    </source>
</evidence>
<dbReference type="PROSITE" id="PS50011">
    <property type="entry name" value="PROTEIN_KINASE_DOM"/>
    <property type="match status" value="1"/>
</dbReference>
<dbReference type="InterPro" id="IPR017441">
    <property type="entry name" value="Protein_kinase_ATP_BS"/>
</dbReference>
<evidence type="ECO:0000256" key="15">
    <source>
        <dbReference type="SAM" id="Phobius"/>
    </source>
</evidence>
<dbReference type="PANTHER" id="PTHR27002:SF926">
    <property type="entry name" value="OS07G0535800 PROTEIN"/>
    <property type="match status" value="1"/>
</dbReference>
<dbReference type="EMBL" id="JAUHHV010000001">
    <property type="protein sequence ID" value="KAK1436578.1"/>
    <property type="molecule type" value="Genomic_DNA"/>
</dbReference>
<dbReference type="GO" id="GO:0005524">
    <property type="term" value="F:ATP binding"/>
    <property type="evidence" value="ECO:0007669"/>
    <property type="project" value="UniProtKB-UniRule"/>
</dbReference>
<evidence type="ECO:0000256" key="10">
    <source>
        <dbReference type="ARBA" id="ARBA00023157"/>
    </source>
</evidence>
<keyword evidence="10" id="KW-1015">Disulfide bond</keyword>
<dbReference type="GO" id="GO:0005886">
    <property type="term" value="C:plasma membrane"/>
    <property type="evidence" value="ECO:0007669"/>
    <property type="project" value="UniProtKB-SubCell"/>
</dbReference>
<evidence type="ECO:0000256" key="1">
    <source>
        <dbReference type="ARBA" id="ARBA00004251"/>
    </source>
</evidence>
<evidence type="ECO:0000259" key="16">
    <source>
        <dbReference type="PROSITE" id="PS50011"/>
    </source>
</evidence>
<keyword evidence="5" id="KW-0808">Transferase</keyword>
<dbReference type="CDD" id="cd14066">
    <property type="entry name" value="STKc_IRAK"/>
    <property type="match status" value="1"/>
</dbReference>
<dbReference type="GO" id="GO:0004674">
    <property type="term" value="F:protein serine/threonine kinase activity"/>
    <property type="evidence" value="ECO:0007669"/>
    <property type="project" value="UniProtKB-KW"/>
</dbReference>
<feature type="domain" description="Bulb-type lectin" evidence="17">
    <location>
        <begin position="406"/>
        <end position="546"/>
    </location>
</feature>
<evidence type="ECO:0000256" key="2">
    <source>
        <dbReference type="ARBA" id="ARBA00012513"/>
    </source>
</evidence>
<keyword evidence="7 14" id="KW-0547">Nucleotide-binding</keyword>
<dbReference type="InterPro" id="IPR001245">
    <property type="entry name" value="Ser-Thr/Tyr_kinase_cat_dom"/>
</dbReference>
<dbReference type="Pfam" id="PF01453">
    <property type="entry name" value="B_lectin"/>
    <property type="match status" value="2"/>
</dbReference>
<dbReference type="PROSITE" id="PS50927">
    <property type="entry name" value="BULB_LECTIN"/>
    <property type="match status" value="2"/>
</dbReference>
<name>A0AAD8P7P8_TARER</name>
<dbReference type="FunFam" id="1.10.510.10:FF:000060">
    <property type="entry name" value="G-type lectin S-receptor-like serine/threonine-protein kinase"/>
    <property type="match status" value="1"/>
</dbReference>
<feature type="binding site" evidence="14">
    <location>
        <position position="913"/>
    </location>
    <ligand>
        <name>ATP</name>
        <dbReference type="ChEBI" id="CHEBI:30616"/>
    </ligand>
</feature>
<evidence type="ECO:0000256" key="7">
    <source>
        <dbReference type="ARBA" id="ARBA00022741"/>
    </source>
</evidence>
<keyword evidence="9 14" id="KW-0067">ATP-binding</keyword>
<dbReference type="PANTHER" id="PTHR27002">
    <property type="entry name" value="RECEPTOR-LIKE SERINE/THREONINE-PROTEIN KINASE SD1-8"/>
    <property type="match status" value="1"/>
</dbReference>
<organism evidence="18 19">
    <name type="scientific">Tagetes erecta</name>
    <name type="common">African marigold</name>
    <dbReference type="NCBI Taxonomy" id="13708"/>
    <lineage>
        <taxon>Eukaryota</taxon>
        <taxon>Viridiplantae</taxon>
        <taxon>Streptophyta</taxon>
        <taxon>Embryophyta</taxon>
        <taxon>Tracheophyta</taxon>
        <taxon>Spermatophyta</taxon>
        <taxon>Magnoliopsida</taxon>
        <taxon>eudicotyledons</taxon>
        <taxon>Gunneridae</taxon>
        <taxon>Pentapetalae</taxon>
        <taxon>asterids</taxon>
        <taxon>campanulids</taxon>
        <taxon>Asterales</taxon>
        <taxon>Asteraceae</taxon>
        <taxon>Asteroideae</taxon>
        <taxon>Heliantheae alliance</taxon>
        <taxon>Tageteae</taxon>
        <taxon>Tagetes</taxon>
    </lineage>
</organism>
<reference evidence="18" key="1">
    <citation type="journal article" date="2023" name="bioRxiv">
        <title>Improved chromosome-level genome assembly for marigold (Tagetes erecta).</title>
        <authorList>
            <person name="Jiang F."/>
            <person name="Yuan L."/>
            <person name="Wang S."/>
            <person name="Wang H."/>
            <person name="Xu D."/>
            <person name="Wang A."/>
            <person name="Fan W."/>
        </authorList>
    </citation>
    <scope>NUCLEOTIDE SEQUENCE</scope>
    <source>
        <strain evidence="18">WSJ</strain>
        <tissue evidence="18">Leaf</tissue>
    </source>
</reference>
<keyword evidence="15" id="KW-0812">Transmembrane</keyword>
<evidence type="ECO:0000313" key="19">
    <source>
        <dbReference type="Proteomes" id="UP001229421"/>
    </source>
</evidence>
<keyword evidence="15" id="KW-0472">Membrane</keyword>
<evidence type="ECO:0000256" key="12">
    <source>
        <dbReference type="ARBA" id="ARBA00047899"/>
    </source>
</evidence>
<dbReference type="Gene3D" id="1.10.510.10">
    <property type="entry name" value="Transferase(Phosphotransferase) domain 1"/>
    <property type="match status" value="1"/>
</dbReference>
<evidence type="ECO:0000313" key="18">
    <source>
        <dbReference type="EMBL" id="KAK1436578.1"/>
    </source>
</evidence>
<keyword evidence="19" id="KW-1185">Reference proteome</keyword>
<dbReference type="PROSITE" id="PS00107">
    <property type="entry name" value="PROTEIN_KINASE_ATP"/>
    <property type="match status" value="1"/>
</dbReference>
<feature type="transmembrane region" description="Helical" evidence="15">
    <location>
        <begin position="809"/>
        <end position="830"/>
    </location>
</feature>
<dbReference type="SUPFAM" id="SSF56112">
    <property type="entry name" value="Protein kinase-like (PK-like)"/>
    <property type="match status" value="1"/>
</dbReference>
<dbReference type="InterPro" id="IPR001480">
    <property type="entry name" value="Bulb-type_lectin_dom"/>
</dbReference>
<dbReference type="FunFam" id="3.30.200.20:FF:000195">
    <property type="entry name" value="G-type lectin S-receptor-like serine/threonine-protein kinase"/>
    <property type="match status" value="1"/>
</dbReference>